<name>A0ABQ9XBD6_9EUKA</name>
<evidence type="ECO:0000256" key="1">
    <source>
        <dbReference type="SAM" id="MobiDB-lite"/>
    </source>
</evidence>
<keyword evidence="4" id="KW-1185">Reference proteome</keyword>
<evidence type="ECO:0000313" key="3">
    <source>
        <dbReference type="EMBL" id="KAK2949836.1"/>
    </source>
</evidence>
<reference evidence="3 4" key="1">
    <citation type="journal article" date="2022" name="bioRxiv">
        <title>Genomics of Preaxostyla Flagellates Illuminates Evolutionary Transitions and the Path Towards Mitochondrial Loss.</title>
        <authorList>
            <person name="Novak L.V.F."/>
            <person name="Treitli S.C."/>
            <person name="Pyrih J."/>
            <person name="Halakuc P."/>
            <person name="Pipaliya S.V."/>
            <person name="Vacek V."/>
            <person name="Brzon O."/>
            <person name="Soukal P."/>
            <person name="Eme L."/>
            <person name="Dacks J.B."/>
            <person name="Karnkowska A."/>
            <person name="Elias M."/>
            <person name="Hampl V."/>
        </authorList>
    </citation>
    <scope>NUCLEOTIDE SEQUENCE [LARGE SCALE GENOMIC DNA]</scope>
    <source>
        <strain evidence="3">NAU3</strain>
        <tissue evidence="3">Gut</tissue>
    </source>
</reference>
<accession>A0ABQ9XBD6</accession>
<dbReference type="Gene3D" id="1.10.510.10">
    <property type="entry name" value="Transferase(Phosphotransferase) domain 1"/>
    <property type="match status" value="1"/>
</dbReference>
<evidence type="ECO:0000256" key="2">
    <source>
        <dbReference type="SAM" id="Phobius"/>
    </source>
</evidence>
<feature type="region of interest" description="Disordered" evidence="1">
    <location>
        <begin position="645"/>
        <end position="666"/>
    </location>
</feature>
<gene>
    <name evidence="3" type="ORF">BLNAU_15231</name>
</gene>
<dbReference type="EMBL" id="JARBJD010000148">
    <property type="protein sequence ID" value="KAK2949836.1"/>
    <property type="molecule type" value="Genomic_DNA"/>
</dbReference>
<dbReference type="InterPro" id="IPR011009">
    <property type="entry name" value="Kinase-like_dom_sf"/>
</dbReference>
<comment type="caution">
    <text evidence="3">The sequence shown here is derived from an EMBL/GenBank/DDBJ whole genome shotgun (WGS) entry which is preliminary data.</text>
</comment>
<evidence type="ECO:0000313" key="4">
    <source>
        <dbReference type="Proteomes" id="UP001281761"/>
    </source>
</evidence>
<evidence type="ECO:0008006" key="5">
    <source>
        <dbReference type="Google" id="ProtNLM"/>
    </source>
</evidence>
<protein>
    <recommendedName>
        <fullName evidence="5">Protein kinase domain-containing protein</fullName>
    </recommendedName>
</protein>
<keyword evidence="2" id="KW-0472">Membrane</keyword>
<feature type="compositionally biased region" description="Polar residues" evidence="1">
    <location>
        <begin position="650"/>
        <end position="664"/>
    </location>
</feature>
<dbReference type="SUPFAM" id="SSF56112">
    <property type="entry name" value="Protein kinase-like (PK-like)"/>
    <property type="match status" value="1"/>
</dbReference>
<feature type="transmembrane region" description="Helical" evidence="2">
    <location>
        <begin position="457"/>
        <end position="481"/>
    </location>
</feature>
<organism evidence="3 4">
    <name type="scientific">Blattamonas nauphoetae</name>
    <dbReference type="NCBI Taxonomy" id="2049346"/>
    <lineage>
        <taxon>Eukaryota</taxon>
        <taxon>Metamonada</taxon>
        <taxon>Preaxostyla</taxon>
        <taxon>Oxymonadida</taxon>
        <taxon>Blattamonas</taxon>
    </lineage>
</organism>
<dbReference type="Proteomes" id="UP001281761">
    <property type="component" value="Unassembled WGS sequence"/>
</dbReference>
<sequence>MSVLTVESSSPSTAHDGIGEEVVDVLAKDRSKFGVVGERRREEAIGWPDTVKFDTSYPVVSVVRKSSPIFSIPCTGLVLSTGSQPDPLTVFANDSSHQNPKLCGNSARPCSSVDVAWMIVNAYSVQTIVLKIVTKVSLSSSIVIESGQVASFEKHAVPPTLVIPSTASHDDSPGLVSVAGTLTIDKVSIVVQTDDLSFVLFDVNGGELVLDSVHISGVPSSSDLVDDADELCSWETGLIKLHDATMSTHSCEFSSIGMGEIWMESSNLSLKSTQILSNGPRFTRFPSAQQDVMCKSGNITILPSASDMIEDHWISSLMECSVLLNGSELKSPHFVASLDVKNSTSTQSKQKDSFSVVLVGSKLIPCGLSLEVSESSSSQSSKANKPASIALSLSSVESWNETHIALSVASSSLSSLSSDAKWDACLVYGHDLRTSSFTFLPSLRDRKALTLQKTLPWLIPVIVCSVVVLLAIIFVVLVVLWRRKKNGASKGSSQLLNEKEMDFADEVAKVDVEVAAGSTMDEIRHPEESPLRHANVTNPSPPTDCDVDREANGRPFVASSVEAMQCEGAFGIVSVDAHDTLFNRLHKGDGIAEAKRRGIERKIVLGMMKMIEEKRHMSSGTRMSPHWILLNRNDSVFLRVQSEVEKRQGENSTTLNQGERSLSHTAGKGGIEEIRWRAPEQGEKEGEMNEFVDGSKVMVFRLGLILFEIETGVVPFGEIDAVSAHRNLAAGIGLPLQRVTNPMTREVIEGCLHLVCLVVGEEGVYGEPGVDEELGVGLADGMIEMRSVSVDRASVFASDTPSFQIASGAKKVPFRVVNKL</sequence>
<proteinExistence type="predicted"/>
<keyword evidence="2" id="KW-1133">Transmembrane helix</keyword>
<keyword evidence="2" id="KW-0812">Transmembrane</keyword>